<dbReference type="GO" id="GO:0005524">
    <property type="term" value="F:ATP binding"/>
    <property type="evidence" value="ECO:0007669"/>
    <property type="project" value="UniProtKB-KW"/>
</dbReference>
<feature type="coiled-coil region" evidence="4">
    <location>
        <begin position="107"/>
        <end position="134"/>
    </location>
</feature>
<dbReference type="SMART" id="SM00382">
    <property type="entry name" value="AAA"/>
    <property type="match status" value="1"/>
</dbReference>
<dbReference type="AlphaFoldDB" id="A0A421NXC9"/>
<dbReference type="Pfam" id="PF00005">
    <property type="entry name" value="ABC_tran"/>
    <property type="match status" value="2"/>
</dbReference>
<evidence type="ECO:0000256" key="2">
    <source>
        <dbReference type="ARBA" id="ARBA00022741"/>
    </source>
</evidence>
<dbReference type="PANTHER" id="PTHR42781:SF4">
    <property type="entry name" value="SPERMIDINE_PUTRESCINE IMPORT ATP-BINDING PROTEIN POTA"/>
    <property type="match status" value="1"/>
</dbReference>
<dbReference type="InterPro" id="IPR013611">
    <property type="entry name" value="Transp-assoc_OB_typ2"/>
</dbReference>
<keyword evidence="1" id="KW-0813">Transport</keyword>
<dbReference type="SUPFAM" id="SSF50331">
    <property type="entry name" value="MOP-like"/>
    <property type="match status" value="1"/>
</dbReference>
<proteinExistence type="predicted"/>
<dbReference type="PROSITE" id="PS50893">
    <property type="entry name" value="ABC_TRANSPORTER_2"/>
    <property type="match status" value="1"/>
</dbReference>
<keyword evidence="3" id="KW-0067">ATP-binding</keyword>
<dbReference type="InterPro" id="IPR012340">
    <property type="entry name" value="NA-bd_OB-fold"/>
</dbReference>
<accession>A0A421NXC9</accession>
<reference evidence="7" key="1">
    <citation type="submission" date="2016-11" db="EMBL/GenBank/DDBJ databases">
        <title>Genome sequence of Candidatus Phytoplasma solani strain SA-1.</title>
        <authorList>
            <person name="Haryono M."/>
            <person name="Samarzija I."/>
            <person name="Seruga Music M."/>
            <person name="Hogenhout S."/>
            <person name="Kuo C.-H."/>
        </authorList>
    </citation>
    <scope>NUCLEOTIDE SEQUENCE [LARGE SCALE GENOMIC DNA]</scope>
    <source>
        <strain evidence="7">SA-1</strain>
    </source>
</reference>
<dbReference type="GO" id="GO:0016887">
    <property type="term" value="F:ATP hydrolysis activity"/>
    <property type="evidence" value="ECO:0007669"/>
    <property type="project" value="InterPro"/>
</dbReference>
<evidence type="ECO:0000313" key="6">
    <source>
        <dbReference type="EMBL" id="RMI88656.1"/>
    </source>
</evidence>
<dbReference type="InterPro" id="IPR050093">
    <property type="entry name" value="ABC_SmlMolc_Importer"/>
</dbReference>
<dbReference type="Gene3D" id="2.40.50.140">
    <property type="entry name" value="Nucleic acid-binding proteins"/>
    <property type="match status" value="1"/>
</dbReference>
<dbReference type="KEGG" id="psol:S284_04440"/>
<sequence length="418" mass="47934">MKTLITLKNLTKVFDNQLILRGINLEIKQNEFVTLLGPSGCGKTTILRIIGGFENPSSGEVLFQQKSILNVAAHKRPINTVFQKYALFPHLNVFENVAFGLRLKDFNANYKDKLKQLEIKFSDDQKRLAQLQNQELTSTLTVAEIKILKQKFQAQKKLLKVQFIKQTNLIKKSFIDKNSQEIEIHKEVLKYLKIMGLQGLEKRTIEQLSGGQQQRVAMARALINKPQVLLLDEPLSNLDLKLKQEMQYELKEIQKNAGITFLFVTHDQEEAFTVSDKVVVMNHGEIQQVGSPQEIYNEPANRFVAQFVGESNLIQGIMKDDNLVYFDQQNFTCVDKGFRKNEKVDIVIRPEDIDIVPKGQGLIAGIVESVVFKGVYWEIDVKTALRTYTIQTTDHVKVDKEVDITFNPEDIHVMEIWQ</sequence>
<evidence type="ECO:0000256" key="3">
    <source>
        <dbReference type="ARBA" id="ARBA00022840"/>
    </source>
</evidence>
<dbReference type="InterPro" id="IPR017871">
    <property type="entry name" value="ABC_transporter-like_CS"/>
</dbReference>
<dbReference type="STRING" id="69896.S284_04440"/>
<evidence type="ECO:0000259" key="5">
    <source>
        <dbReference type="PROSITE" id="PS50893"/>
    </source>
</evidence>
<dbReference type="Proteomes" id="UP000283896">
    <property type="component" value="Unassembled WGS sequence"/>
</dbReference>
<dbReference type="Gene3D" id="3.40.50.300">
    <property type="entry name" value="P-loop containing nucleotide triphosphate hydrolases"/>
    <property type="match status" value="1"/>
</dbReference>
<organism evidence="6 7">
    <name type="scientific">Candidatus Phytoplasma solani</name>
    <dbReference type="NCBI Taxonomy" id="69896"/>
    <lineage>
        <taxon>Bacteria</taxon>
        <taxon>Bacillati</taxon>
        <taxon>Mycoplasmatota</taxon>
        <taxon>Mollicutes</taxon>
        <taxon>Acholeplasmatales</taxon>
        <taxon>Acholeplasmataceae</taxon>
        <taxon>Candidatus Phytoplasma</taxon>
        <taxon>16SrXII (Stolbur group)</taxon>
    </lineage>
</organism>
<evidence type="ECO:0000256" key="1">
    <source>
        <dbReference type="ARBA" id="ARBA00022448"/>
    </source>
</evidence>
<evidence type="ECO:0000256" key="4">
    <source>
        <dbReference type="SAM" id="Coils"/>
    </source>
</evidence>
<protein>
    <submittedName>
        <fullName evidence="6">ABC-type spermidine/putrescine transport system, ATPase component</fullName>
    </submittedName>
</protein>
<dbReference type="PROSITE" id="PS00211">
    <property type="entry name" value="ABC_TRANSPORTER_1"/>
    <property type="match status" value="1"/>
</dbReference>
<dbReference type="Pfam" id="PF08402">
    <property type="entry name" value="TOBE_2"/>
    <property type="match status" value="1"/>
</dbReference>
<name>A0A421NXC9_9MOLU</name>
<evidence type="ECO:0000313" key="7">
    <source>
        <dbReference type="Proteomes" id="UP000283896"/>
    </source>
</evidence>
<keyword evidence="4" id="KW-0175">Coiled coil</keyword>
<keyword evidence="2" id="KW-0547">Nucleotide-binding</keyword>
<dbReference type="GO" id="GO:0043190">
    <property type="term" value="C:ATP-binding cassette (ABC) transporter complex"/>
    <property type="evidence" value="ECO:0007669"/>
    <property type="project" value="InterPro"/>
</dbReference>
<gene>
    <name evidence="6" type="primary">potA</name>
    <name evidence="6" type="ORF">PSSA1_v1c3850</name>
</gene>
<comment type="caution">
    <text evidence="6">The sequence shown here is derived from an EMBL/GenBank/DDBJ whole genome shotgun (WGS) entry which is preliminary data.</text>
</comment>
<dbReference type="SUPFAM" id="SSF52540">
    <property type="entry name" value="P-loop containing nucleoside triphosphate hydrolases"/>
    <property type="match status" value="1"/>
</dbReference>
<keyword evidence="7" id="KW-1185">Reference proteome</keyword>
<dbReference type="InterPro" id="IPR003439">
    <property type="entry name" value="ABC_transporter-like_ATP-bd"/>
</dbReference>
<dbReference type="Gene3D" id="2.40.50.100">
    <property type="match status" value="1"/>
</dbReference>
<dbReference type="OrthoDB" id="9802264at2"/>
<dbReference type="RefSeq" id="WP_023161566.1">
    <property type="nucleotide sequence ID" value="NC_022588.1"/>
</dbReference>
<dbReference type="InterPro" id="IPR008995">
    <property type="entry name" value="Mo/tungstate-bd_C_term_dom"/>
</dbReference>
<feature type="domain" description="ABC transporter" evidence="5">
    <location>
        <begin position="5"/>
        <end position="308"/>
    </location>
</feature>
<dbReference type="PANTHER" id="PTHR42781">
    <property type="entry name" value="SPERMIDINE/PUTRESCINE IMPORT ATP-BINDING PROTEIN POTA"/>
    <property type="match status" value="1"/>
</dbReference>
<dbReference type="EMBL" id="MPBG01000005">
    <property type="protein sequence ID" value="RMI88656.1"/>
    <property type="molecule type" value="Genomic_DNA"/>
</dbReference>
<dbReference type="GO" id="GO:0022857">
    <property type="term" value="F:transmembrane transporter activity"/>
    <property type="evidence" value="ECO:0007669"/>
    <property type="project" value="InterPro"/>
</dbReference>
<dbReference type="InterPro" id="IPR027417">
    <property type="entry name" value="P-loop_NTPase"/>
</dbReference>
<dbReference type="InterPro" id="IPR003593">
    <property type="entry name" value="AAA+_ATPase"/>
</dbReference>